<evidence type="ECO:0000313" key="2">
    <source>
        <dbReference type="Proteomes" id="UP001153331"/>
    </source>
</evidence>
<organism evidence="1 2">
    <name type="scientific">Boeremia exigua</name>
    <dbReference type="NCBI Taxonomy" id="749465"/>
    <lineage>
        <taxon>Eukaryota</taxon>
        <taxon>Fungi</taxon>
        <taxon>Dikarya</taxon>
        <taxon>Ascomycota</taxon>
        <taxon>Pezizomycotina</taxon>
        <taxon>Dothideomycetes</taxon>
        <taxon>Pleosporomycetidae</taxon>
        <taxon>Pleosporales</taxon>
        <taxon>Pleosporineae</taxon>
        <taxon>Didymellaceae</taxon>
        <taxon>Boeremia</taxon>
    </lineage>
</organism>
<accession>A0ACC2IQF3</accession>
<sequence>MPKLAPAAINARGPLAAPHPVEQDLWRLGHRPWCRNKTSPPSLATAAKAPDIIHPVPSTANMKTFAIASVLALATVASAQLEKIPSCAFTCFVGPLTTDGCSGLTDFACHCKQGAKLLGAVQPCVKGACSAEDEATTIEAVQTTCQEAGVPIEIPDSPSSAASAAPSTPSPSSAAPTTIADPTSALQSSAASAASSAAESVASSIASAITSAVSAYPTGNGTAPTHPSSSLSEFTGAAAQATQAAGLLGAAALALLAL</sequence>
<evidence type="ECO:0000313" key="1">
    <source>
        <dbReference type="EMBL" id="KAJ8117456.1"/>
    </source>
</evidence>
<comment type="caution">
    <text evidence="1">The sequence shown here is derived from an EMBL/GenBank/DDBJ whole genome shotgun (WGS) entry which is preliminary data.</text>
</comment>
<keyword evidence="2" id="KW-1185">Reference proteome</keyword>
<name>A0ACC2IQF3_9PLEO</name>
<proteinExistence type="predicted"/>
<gene>
    <name evidence="1" type="ORF">OPT61_g1356</name>
</gene>
<protein>
    <submittedName>
        <fullName evidence="1">Uncharacterized protein</fullName>
    </submittedName>
</protein>
<reference evidence="1" key="1">
    <citation type="submission" date="2022-11" db="EMBL/GenBank/DDBJ databases">
        <title>Genome Sequence of Boeremia exigua.</title>
        <authorList>
            <person name="Buettner E."/>
        </authorList>
    </citation>
    <scope>NUCLEOTIDE SEQUENCE</scope>
    <source>
        <strain evidence="1">CU02</strain>
    </source>
</reference>
<dbReference type="Proteomes" id="UP001153331">
    <property type="component" value="Unassembled WGS sequence"/>
</dbReference>
<dbReference type="EMBL" id="JAPHNI010000052">
    <property type="protein sequence ID" value="KAJ8117456.1"/>
    <property type="molecule type" value="Genomic_DNA"/>
</dbReference>